<evidence type="ECO:0000313" key="2">
    <source>
        <dbReference type="Proteomes" id="UP000294937"/>
    </source>
</evidence>
<dbReference type="RefSeq" id="WP_131923249.1">
    <property type="nucleotide sequence ID" value="NZ_SMAG01000001.1"/>
</dbReference>
<protein>
    <recommendedName>
        <fullName evidence="3">Immunity protein 30 of polymorphic toxin system</fullName>
    </recommendedName>
</protein>
<dbReference type="OrthoDB" id="2606950at2"/>
<evidence type="ECO:0000313" key="1">
    <source>
        <dbReference type="EMBL" id="TCS96870.1"/>
    </source>
</evidence>
<sequence>MKLNKIKEVLMGTDHEVKVEILSHLSDVFESYNESIEDFEEIVMFLLEYGLNETEIEMKEEIFNTLLDAATNQDIGKINFDVLEKSLDDLPIECLHSAITILSFTYNREYLPTLLKYTEHGNKQIRSDALYAVNEIETYWKLK</sequence>
<keyword evidence="2" id="KW-1185">Reference proteome</keyword>
<dbReference type="InterPro" id="IPR016024">
    <property type="entry name" value="ARM-type_fold"/>
</dbReference>
<organism evidence="1 2">
    <name type="scientific">Hazenella coriacea</name>
    <dbReference type="NCBI Taxonomy" id="1179467"/>
    <lineage>
        <taxon>Bacteria</taxon>
        <taxon>Bacillati</taxon>
        <taxon>Bacillota</taxon>
        <taxon>Bacilli</taxon>
        <taxon>Bacillales</taxon>
        <taxon>Thermoactinomycetaceae</taxon>
        <taxon>Hazenella</taxon>
    </lineage>
</organism>
<dbReference type="AlphaFoldDB" id="A0A4R3LC80"/>
<dbReference type="SUPFAM" id="SSF48371">
    <property type="entry name" value="ARM repeat"/>
    <property type="match status" value="1"/>
</dbReference>
<dbReference type="Proteomes" id="UP000294937">
    <property type="component" value="Unassembled WGS sequence"/>
</dbReference>
<dbReference type="EMBL" id="SMAG01000001">
    <property type="protein sequence ID" value="TCS96870.1"/>
    <property type="molecule type" value="Genomic_DNA"/>
</dbReference>
<gene>
    <name evidence="1" type="ORF">EDD58_101515</name>
</gene>
<comment type="caution">
    <text evidence="1">The sequence shown here is derived from an EMBL/GenBank/DDBJ whole genome shotgun (WGS) entry which is preliminary data.</text>
</comment>
<proteinExistence type="predicted"/>
<evidence type="ECO:0008006" key="3">
    <source>
        <dbReference type="Google" id="ProtNLM"/>
    </source>
</evidence>
<accession>A0A4R3LC80</accession>
<name>A0A4R3LC80_9BACL</name>
<reference evidence="1 2" key="1">
    <citation type="submission" date="2019-03" db="EMBL/GenBank/DDBJ databases">
        <title>Genomic Encyclopedia of Type Strains, Phase IV (KMG-IV): sequencing the most valuable type-strain genomes for metagenomic binning, comparative biology and taxonomic classification.</title>
        <authorList>
            <person name="Goeker M."/>
        </authorList>
    </citation>
    <scope>NUCLEOTIDE SEQUENCE [LARGE SCALE GENOMIC DNA]</scope>
    <source>
        <strain evidence="1 2">DSM 45707</strain>
    </source>
</reference>